<reference evidence="1" key="1">
    <citation type="submission" date="2020-05" db="EMBL/GenBank/DDBJ databases">
        <authorList>
            <person name="Chiriac C."/>
            <person name="Salcher M."/>
            <person name="Ghai R."/>
            <person name="Kavagutti S V."/>
        </authorList>
    </citation>
    <scope>NUCLEOTIDE SEQUENCE</scope>
</reference>
<evidence type="ECO:0000313" key="1">
    <source>
        <dbReference type="EMBL" id="CAB4175723.1"/>
    </source>
</evidence>
<organism evidence="1">
    <name type="scientific">uncultured Caudovirales phage</name>
    <dbReference type="NCBI Taxonomy" id="2100421"/>
    <lineage>
        <taxon>Viruses</taxon>
        <taxon>Duplodnaviria</taxon>
        <taxon>Heunggongvirae</taxon>
        <taxon>Uroviricota</taxon>
        <taxon>Caudoviricetes</taxon>
        <taxon>Peduoviridae</taxon>
        <taxon>Maltschvirus</taxon>
        <taxon>Maltschvirus maltsch</taxon>
    </lineage>
</organism>
<gene>
    <name evidence="1" type="ORF">UFOVP972_334</name>
</gene>
<dbReference type="InterPro" id="IPR023366">
    <property type="entry name" value="ATP_synth_asu-like_sf"/>
</dbReference>
<protein>
    <submittedName>
        <fullName evidence="1">Uncharacterized protein</fullName>
    </submittedName>
</protein>
<proteinExistence type="predicted"/>
<dbReference type="EMBL" id="LR796923">
    <property type="protein sequence ID" value="CAB4175723.1"/>
    <property type="molecule type" value="Genomic_DNA"/>
</dbReference>
<dbReference type="Gene3D" id="2.40.30.20">
    <property type="match status" value="1"/>
</dbReference>
<accession>A0A6J5PV93</accession>
<name>A0A6J5PV93_9CAUD</name>
<sequence length="1902" mass="213121">MSNRDINYVKLLTEESSFQLVRTNPKLTGNVKLTINESGGMWLDSIKVSPELSTSLYSKVAIDTTKSHPANLFMFFNNGSTPNEIVFDLAEQVDTTKTSKNFKDQYDFSHYFSGAKYLASNKYVERMSYFAPLYLKEEVPDYFIVFKITDPANFPLNQVKQKYINGETKTDYLIDLFNNASIIKTFDLRAETVPGKYLRNYINNVNFPKSPLTVLYEENDFTTWNGILLDEGIFGSRGELIHDLYTAAQPLKFFEENITNGFSRNGVIFPNILNLEFVFNDDTSNTYDFNRYLGMYVNAIELTKLDIDLNRAYLNRGTWENEPHFRKNFLETDEVSLTQSNLDGVIVPFKNSKVNISEFRQTFTDSDNLFINYINDKDGRLYMPKLSNPFEIEYSSSQSAALSLIEFKVADSISISTPGTGYSTLNNVTTTATLGSGSGLIVNITDDGLGGIASVVIVNGGTNYALGDTVTVNSGAGNAILQVNSVLSGTTVNANLTSHGYETGNLIVISSTDSEYAGEFLITTVDSDNFEYTVASVPTNATATCTSKKELSTGQFRFANNKIDLGLFFGQSRTNFLQDLGASTKVAGKSHAVIKINYAGRVSNFNLSSPGTGYTSAIGVDTTSSVGTGLTLDVIDDGAGGILSATINQPGSGYQVGDVITIDGGNSNATITVSAVINASLDNYDEIKLYHPNGTRLDSIGKYDLIISTQLYSLIPNPGEYYVYNDYDNVLGYDEFYMNGGGTAEQIATALAGCINGIRSRTFTAYQYNDRVFIKVNSPGDFDNLHKISFFSPVNEYSVITINSTNTGSSLIGSVFSFMGGSKETGNRLIIDAGHLSKIEENFDSILVKSSDSWSKIRKVSPWVDEITETNSTTPALRSATLSNYDNKLAIVLDENETPTVSNKEFLMRPKFRPSFGLLSFYLIKDLDFDFYSSTYANFPNIDLYQHYYIPENLNLLEPGIDYIVYGGNIKVDDGTPIGIIHLAGSSFTAPFLTSYSAISGSPLVTYDPSSTSAVIAINDNNNELDSFNGFSILKDPSKIVPQDTSNEYLLKTKYLNGLTVTEYDYYKENESLDFALRSKIIPYITKWGIKNGKDSRDNPYRLNTELIFGRNNFSPDHEDKSQNPINFTHEWFYIESKFNYVYDESTAAQNTNYFETPLDETSLLSDPDYFINYFTYTPTSLVGKEVADTQFRYSSLYKNSANQYEAFFKGFKLTFKDVTDPDVIGADGKPVAKTITTRFDGYKFSCILKPILEDINDHTKPPIKYRVIEHKDYKFIVVIIEVYIGSIDDIDDYWKDFGLFGTSQVNPSNFTSTTPSTSVDYFDSINGDYRIAFDQVSNLTHTLLYSLKNKKYNTLLNSFSTTKMGSKLNFASTGFNGSDYTIRALANANTPNYIGSLTDDIINPTDSTLIFMKDLSTNFDVFMSSLVGFVPVFPPINPIDYSLEKFIHYDGANYGVGLILPPASIYGILPTSTVSFINQNFAFKVMTGGEGYFERLFGKISFAKFKSYVNSLDDIIEYSSYSLDSNGVSSLNTDPNFYLEILDTSYVEKQNQLITNYTTSIPIQFSGQEEIGTDYEVANLPLKYELNRYKGEYEPVIKNYSIYQSNYKFKKNTINDLSLSNTKINSEISNFLTIQHFNHIKVADSQILVLESDESYLPIYPKISEVAIGQGEYFLLRGNWDWGFHYRYSNKEQYSPVSGALRIEEDDSFLAKLINLPELIELNDFKIEFIDPALEFNSVDISKIEIVAKETPNSVDGIINVNNVLTRYLIEDGISAKFNEYLINSSEYIGNFTSISDPDINVSSYVREYIKLNILKLYDIDINEFYAKLDTSVVPSLPQEGTNPNSIEFVFLDDKQRFTKGYDILTSLQINKIDKLILRFSFLKRPGSGLLVSPKIKIKFI</sequence>